<evidence type="ECO:0000259" key="14">
    <source>
        <dbReference type="Pfam" id="PF09334"/>
    </source>
</evidence>
<dbReference type="Pfam" id="PF13603">
    <property type="entry name" value="tRNA-synt_1_2"/>
    <property type="match status" value="1"/>
</dbReference>
<dbReference type="GO" id="GO:0000372">
    <property type="term" value="P:Group I intron splicing"/>
    <property type="evidence" value="ECO:0007669"/>
    <property type="project" value="EnsemblFungi"/>
</dbReference>
<dbReference type="InterPro" id="IPR025709">
    <property type="entry name" value="Leu_tRNA-synth_edit"/>
</dbReference>
<evidence type="ECO:0000256" key="1">
    <source>
        <dbReference type="ARBA" id="ARBA00004305"/>
    </source>
</evidence>
<accession>A0A0W4ZU30</accession>
<evidence type="ECO:0000256" key="2">
    <source>
        <dbReference type="ARBA" id="ARBA00005594"/>
    </source>
</evidence>
<dbReference type="RefSeq" id="XP_018230587.1">
    <property type="nucleotide sequence ID" value="XM_018373419.1"/>
</dbReference>
<feature type="domain" description="Methionyl/Valyl/Leucyl/Isoleucyl-tRNA synthetase anticodon-binding" evidence="13">
    <location>
        <begin position="734"/>
        <end position="849"/>
    </location>
</feature>
<dbReference type="Gene3D" id="3.40.50.620">
    <property type="entry name" value="HUPs"/>
    <property type="match status" value="2"/>
</dbReference>
<keyword evidence="8 11" id="KW-0030">Aminoacyl-tRNA synthetase</keyword>
<dbReference type="VEuPathDB" id="FungiDB:T551_01156"/>
<dbReference type="FunFam" id="3.40.50.620:FF:000003">
    <property type="entry name" value="Leucine--tRNA ligase"/>
    <property type="match status" value="1"/>
</dbReference>
<dbReference type="InterPro" id="IPR009080">
    <property type="entry name" value="tRNAsynth_Ia_anticodon-bd"/>
</dbReference>
<dbReference type="EMBL" id="LFWA01000004">
    <property type="protein sequence ID" value="KTW31895.1"/>
    <property type="molecule type" value="Genomic_DNA"/>
</dbReference>
<organism evidence="16 17">
    <name type="scientific">Pneumocystis jirovecii (strain RU7)</name>
    <name type="common">Human pneumocystis pneumonia agent</name>
    <dbReference type="NCBI Taxonomy" id="1408657"/>
    <lineage>
        <taxon>Eukaryota</taxon>
        <taxon>Fungi</taxon>
        <taxon>Dikarya</taxon>
        <taxon>Ascomycota</taxon>
        <taxon>Taphrinomycotina</taxon>
        <taxon>Pneumocystomycetes</taxon>
        <taxon>Pneumocystaceae</taxon>
        <taxon>Pneumocystis</taxon>
    </lineage>
</organism>
<dbReference type="InterPro" id="IPR014729">
    <property type="entry name" value="Rossmann-like_a/b/a_fold"/>
</dbReference>
<dbReference type="InterPro" id="IPR002300">
    <property type="entry name" value="aa-tRNA-synth_Ia"/>
</dbReference>
<dbReference type="SUPFAM" id="SSF50677">
    <property type="entry name" value="ValRS/IleRS/LeuRS editing domain"/>
    <property type="match status" value="1"/>
</dbReference>
<gene>
    <name evidence="16" type="ORF">T551_01156</name>
</gene>
<dbReference type="Gene3D" id="1.10.730.10">
    <property type="entry name" value="Isoleucyl-tRNA Synthetase, Domain 1"/>
    <property type="match status" value="1"/>
</dbReference>
<dbReference type="STRING" id="1408657.A0A0W4ZU30"/>
<dbReference type="EC" id="6.1.1.4" evidence="3"/>
<dbReference type="GeneID" id="28939674"/>
<reference evidence="17" key="1">
    <citation type="journal article" date="2016" name="Nat. Commun.">
        <title>Genome analysis of three Pneumocystis species reveals adaptation mechanisms to life exclusively in mammalian hosts.</title>
        <authorList>
            <person name="Ma L."/>
            <person name="Chen Z."/>
            <person name="Huang D.W."/>
            <person name="Kutty G."/>
            <person name="Ishihara M."/>
            <person name="Wang H."/>
            <person name="Abouelleil A."/>
            <person name="Bishop L."/>
            <person name="Davey E."/>
            <person name="Deng R."/>
            <person name="Deng X."/>
            <person name="Fan L."/>
            <person name="Fantoni G."/>
            <person name="Fitzgerald M."/>
            <person name="Gogineni E."/>
            <person name="Goldberg J.M."/>
            <person name="Handley G."/>
            <person name="Hu X."/>
            <person name="Huber C."/>
            <person name="Jiao X."/>
            <person name="Jones K."/>
            <person name="Levin J.Z."/>
            <person name="Liu Y."/>
            <person name="Macdonald P."/>
            <person name="Melnikov A."/>
            <person name="Raley C."/>
            <person name="Sassi M."/>
            <person name="Sherman B.T."/>
            <person name="Song X."/>
            <person name="Sykes S."/>
            <person name="Tran B."/>
            <person name="Walsh L."/>
            <person name="Xia Y."/>
            <person name="Yang J."/>
            <person name="Young S."/>
            <person name="Zeng Q."/>
            <person name="Zheng X."/>
            <person name="Stephens R."/>
            <person name="Nusbaum C."/>
            <person name="Birren B.W."/>
            <person name="Azadi P."/>
            <person name="Lempicki R.A."/>
            <person name="Cuomo C.A."/>
            <person name="Kovacs J.A."/>
        </authorList>
    </citation>
    <scope>NUCLEOTIDE SEQUENCE [LARGE SCALE GENOMIC DNA]</scope>
    <source>
        <strain evidence="17">RU7</strain>
    </source>
</reference>
<dbReference type="OrthoDB" id="15954at2759"/>
<dbReference type="InterPro" id="IPR013155">
    <property type="entry name" value="M/V/L/I-tRNA-synth_anticd-bd"/>
</dbReference>
<dbReference type="CDD" id="cd00812">
    <property type="entry name" value="LeuRS_core"/>
    <property type="match status" value="1"/>
</dbReference>
<comment type="subcellular location">
    <subcellularLocation>
        <location evidence="1">Mitochondrion matrix</location>
    </subcellularLocation>
</comment>
<dbReference type="Pfam" id="PF08264">
    <property type="entry name" value="Anticodon_1"/>
    <property type="match status" value="1"/>
</dbReference>
<dbReference type="FunFam" id="3.40.50.620:FF:000100">
    <property type="entry name" value="probable leucine--tRNA ligase, mitochondrial"/>
    <property type="match status" value="1"/>
</dbReference>
<dbReference type="PANTHER" id="PTHR43740:SF2">
    <property type="entry name" value="LEUCINE--TRNA LIGASE, MITOCHONDRIAL"/>
    <property type="match status" value="1"/>
</dbReference>
<dbReference type="Pfam" id="PF00133">
    <property type="entry name" value="tRNA-synt_1"/>
    <property type="match status" value="1"/>
</dbReference>
<keyword evidence="5 11" id="KW-0547">Nucleotide-binding</keyword>
<evidence type="ECO:0000313" key="16">
    <source>
        <dbReference type="EMBL" id="KTW31895.1"/>
    </source>
</evidence>
<evidence type="ECO:0000256" key="4">
    <source>
        <dbReference type="ARBA" id="ARBA00022598"/>
    </source>
</evidence>
<evidence type="ECO:0000256" key="9">
    <source>
        <dbReference type="ARBA" id="ARBA00030520"/>
    </source>
</evidence>
<keyword evidence="7 11" id="KW-0648">Protein biosynthesis</keyword>
<dbReference type="InterPro" id="IPR001412">
    <property type="entry name" value="aa-tRNA-synth_I_CS"/>
</dbReference>
<dbReference type="SUPFAM" id="SSF52374">
    <property type="entry name" value="Nucleotidylyl transferase"/>
    <property type="match status" value="1"/>
</dbReference>
<keyword evidence="6 11" id="KW-0067">ATP-binding</keyword>
<evidence type="ECO:0000259" key="13">
    <source>
        <dbReference type="Pfam" id="PF08264"/>
    </source>
</evidence>
<keyword evidence="4 11" id="KW-0436">Ligase</keyword>
<evidence type="ECO:0000256" key="7">
    <source>
        <dbReference type="ARBA" id="ARBA00022917"/>
    </source>
</evidence>
<dbReference type="PROSITE" id="PS00178">
    <property type="entry name" value="AA_TRNA_LIGASE_I"/>
    <property type="match status" value="1"/>
</dbReference>
<comment type="catalytic activity">
    <reaction evidence="10">
        <text>tRNA(Leu) + L-leucine + ATP = L-leucyl-tRNA(Leu) + AMP + diphosphate</text>
        <dbReference type="Rhea" id="RHEA:11688"/>
        <dbReference type="Rhea" id="RHEA-COMP:9613"/>
        <dbReference type="Rhea" id="RHEA-COMP:9622"/>
        <dbReference type="ChEBI" id="CHEBI:30616"/>
        <dbReference type="ChEBI" id="CHEBI:33019"/>
        <dbReference type="ChEBI" id="CHEBI:57427"/>
        <dbReference type="ChEBI" id="CHEBI:78442"/>
        <dbReference type="ChEBI" id="CHEBI:78494"/>
        <dbReference type="ChEBI" id="CHEBI:456215"/>
        <dbReference type="EC" id="6.1.1.4"/>
    </reaction>
</comment>
<proteinExistence type="inferred from homology"/>
<dbReference type="InterPro" id="IPR009008">
    <property type="entry name" value="Val/Leu/Ile-tRNA-synth_edit"/>
</dbReference>
<protein>
    <recommendedName>
        <fullName evidence="3">leucine--tRNA ligase</fullName>
        <ecNumber evidence="3">6.1.1.4</ecNumber>
    </recommendedName>
    <alternativeName>
        <fullName evidence="9">Leucyl-tRNA synthetase</fullName>
    </alternativeName>
</protein>
<evidence type="ECO:0000256" key="3">
    <source>
        <dbReference type="ARBA" id="ARBA00013164"/>
    </source>
</evidence>
<dbReference type="GO" id="GO:0005759">
    <property type="term" value="C:mitochondrial matrix"/>
    <property type="evidence" value="ECO:0007669"/>
    <property type="project" value="UniProtKB-SubCell"/>
</dbReference>
<dbReference type="GO" id="GO:0004823">
    <property type="term" value="F:leucine-tRNA ligase activity"/>
    <property type="evidence" value="ECO:0007669"/>
    <property type="project" value="UniProtKB-EC"/>
</dbReference>
<feature type="domain" description="Leucyl-tRNA synthetase editing" evidence="15">
    <location>
        <begin position="255"/>
        <end position="432"/>
    </location>
</feature>
<dbReference type="InterPro" id="IPR002302">
    <property type="entry name" value="Leu-tRNA-ligase"/>
</dbReference>
<dbReference type="NCBIfam" id="TIGR00396">
    <property type="entry name" value="leuS_bact"/>
    <property type="match status" value="1"/>
</dbReference>
<evidence type="ECO:0000256" key="5">
    <source>
        <dbReference type="ARBA" id="ARBA00022741"/>
    </source>
</evidence>
<name>A0A0W4ZU30_PNEJ7</name>
<feature type="domain" description="Aminoacyl-tRNA synthetase class Ia" evidence="12">
    <location>
        <begin position="445"/>
        <end position="604"/>
    </location>
</feature>
<dbReference type="GO" id="GO:0006429">
    <property type="term" value="P:leucyl-tRNA aminoacylation"/>
    <property type="evidence" value="ECO:0007669"/>
    <property type="project" value="EnsemblFungi"/>
</dbReference>
<evidence type="ECO:0000256" key="8">
    <source>
        <dbReference type="ARBA" id="ARBA00023146"/>
    </source>
</evidence>
<dbReference type="SUPFAM" id="SSF47323">
    <property type="entry name" value="Anticodon-binding domain of a subclass of class I aminoacyl-tRNA synthetases"/>
    <property type="match status" value="1"/>
</dbReference>
<dbReference type="GO" id="GO:0006397">
    <property type="term" value="P:mRNA processing"/>
    <property type="evidence" value="ECO:0007669"/>
    <property type="project" value="EnsemblFungi"/>
</dbReference>
<dbReference type="GO" id="GO:0005524">
    <property type="term" value="F:ATP binding"/>
    <property type="evidence" value="ECO:0007669"/>
    <property type="project" value="UniProtKB-KW"/>
</dbReference>
<comment type="similarity">
    <text evidence="2 11">Belongs to the class-I aminoacyl-tRNA synthetase family.</text>
</comment>
<dbReference type="Proteomes" id="UP000053447">
    <property type="component" value="Unassembled WGS sequence"/>
</dbReference>
<dbReference type="InterPro" id="IPR015413">
    <property type="entry name" value="Methionyl/Leucyl_tRNA_Synth"/>
</dbReference>
<dbReference type="GO" id="GO:0097157">
    <property type="term" value="F:pre-mRNA intronic binding"/>
    <property type="evidence" value="ECO:0007669"/>
    <property type="project" value="EnsemblFungi"/>
</dbReference>
<feature type="domain" description="Methionyl/Leucyl tRNA synthetase" evidence="14">
    <location>
        <begin position="69"/>
        <end position="205"/>
    </location>
</feature>
<evidence type="ECO:0000256" key="6">
    <source>
        <dbReference type="ARBA" id="ARBA00022840"/>
    </source>
</evidence>
<evidence type="ECO:0000259" key="12">
    <source>
        <dbReference type="Pfam" id="PF00133"/>
    </source>
</evidence>
<dbReference type="PANTHER" id="PTHR43740">
    <property type="entry name" value="LEUCYL-TRNA SYNTHETASE"/>
    <property type="match status" value="1"/>
</dbReference>
<sequence length="895" mass="104692">MWDIKKFHNSHIYQQFKILTRNYACIEKCTNTKTLKLDFKSLDIKWTQRWQEMKKMNKEYKEQRLGKFYVLSMFPYPSGSLHMGHLRVYAISDIISRFRKMQGYDVIHPMGWDAFGLPAENAAIEKNVSAAEWTSQNIIKMKHQFLKMHTDFDWEREITTCLPSYYKWTQMLFLKLYNTGYAYQKEEYVNWDPVECTVLANEQVDTLGRSWRSGAIVERKKLKQWFLKITDFSESLLEDISLLKNWPERVKIMQKNWIRKLTGFEFSFNLKYINTKEPLNSLKYIHAFTIRPNTLFGIQYIALSQFHPLVSSIALNDPDLQIFIEDISSIGIHSKKGFLLKNIYAYNQLIPNRFLPIYVAKYVYDSYGCNAVTGIPDYDSQDFQFWKENSSKVNINEVNKISINSTFLSEDSTPFFQLSSEKANQLIFEKMKSLNLCKTITYWKLKDWLISRQRFWGTPIPIIYCSNCGTVPVPESDLPVLLPKKFIIEKTSKSPLANDKKFLYTNCPKCNNLATRETDTMDTFVDSSWYFIRYTDPQNTKEPFSSEKASQILPVDLYIGGIEHAILHLLYSRFFMKFAVKVGLLKNINNGEPFNRLITQGMVHGKTYIHPINGRFLKPEELDLKDPSLPKIQNSNIIPKVRYEKMSKSKYNGVDPIKYIDIYGADCIRAHILFAAPITEVLEWDETKIIGIQRWLNKIFRIVQKANIKKSKNIESYQVKWNDLNSSEKKLWIIVQKTIYQVTHIFSESYQLNNSVSSLMKLTLSLESFKNNISDNLYFYVTEILVRLIAPITPATAEEMYSHLYLTENRSIFDSSWPIADTSILNEDIIKTSVQINGKTRFHIILPHNCTSEEDIIRTIVENEQGKQWIKNNNKKEIKRVIVAPGNKVINLITS</sequence>
<evidence type="ECO:0000313" key="17">
    <source>
        <dbReference type="Proteomes" id="UP000053447"/>
    </source>
</evidence>
<dbReference type="eggNOG" id="KOG0435">
    <property type="taxonomic scope" value="Eukaryota"/>
</dbReference>
<comment type="caution">
    <text evidence="16">The sequence shown here is derived from an EMBL/GenBank/DDBJ whole genome shotgun (WGS) entry which is preliminary data.</text>
</comment>
<evidence type="ECO:0000259" key="15">
    <source>
        <dbReference type="Pfam" id="PF13603"/>
    </source>
</evidence>
<evidence type="ECO:0000256" key="10">
    <source>
        <dbReference type="ARBA" id="ARBA00047469"/>
    </source>
</evidence>
<dbReference type="Pfam" id="PF09334">
    <property type="entry name" value="tRNA-synt_1g"/>
    <property type="match status" value="1"/>
</dbReference>
<dbReference type="FunFam" id="1.10.730.10:FF:000002">
    <property type="entry name" value="Leucine--tRNA ligase"/>
    <property type="match status" value="1"/>
</dbReference>
<dbReference type="PRINTS" id="PR00985">
    <property type="entry name" value="TRNASYNTHLEU"/>
</dbReference>
<dbReference type="AlphaFoldDB" id="A0A0W4ZU30"/>
<dbReference type="GO" id="GO:0032543">
    <property type="term" value="P:mitochondrial translation"/>
    <property type="evidence" value="ECO:0007669"/>
    <property type="project" value="EnsemblFungi"/>
</dbReference>
<dbReference type="GO" id="GO:0002161">
    <property type="term" value="F:aminoacyl-tRNA deacylase activity"/>
    <property type="evidence" value="ECO:0007669"/>
    <property type="project" value="InterPro"/>
</dbReference>
<evidence type="ECO:0000256" key="11">
    <source>
        <dbReference type="RuleBase" id="RU363035"/>
    </source>
</evidence>
<keyword evidence="17" id="KW-1185">Reference proteome</keyword>